<evidence type="ECO:0000256" key="13">
    <source>
        <dbReference type="RuleBase" id="RU364061"/>
    </source>
</evidence>
<sequence>MISGEALFGVFLTIQTGVGFLGNSLLFALYMYALTVPRKKKPADGILAHLTLANALTLVFRGLPNIINAFGMRPEIGDAGCKTVLYIQRVTRSISLYTTSLQSTFQAVTIAASGCKCVWLKNKISSLLQPSLFLCWIINMVVYSVIILKTVANRNTTDVLSGYYSPFCKVSSYDHRVAVAFLSTVCIQDLLFLSLMACNSIYMVSVLYRHHQTAQHIRSSVCSSRISPEHRATHLILLLVCTFIFFYLTNSFLTAYSQFGNKRTWQLENVNNFISSCYPTICPFILIKNENRVSRMNFINKRTRTFSS</sequence>
<dbReference type="FunFam" id="1.20.1070.10:FF:000033">
    <property type="entry name" value="Vomeronasal type-1 receptor"/>
    <property type="match status" value="1"/>
</dbReference>
<evidence type="ECO:0000256" key="12">
    <source>
        <dbReference type="ARBA" id="ARBA00023224"/>
    </source>
</evidence>
<keyword evidence="10 13" id="KW-0675">Receptor</keyword>
<feature type="transmembrane region" description="Helical" evidence="13">
    <location>
        <begin position="131"/>
        <end position="152"/>
    </location>
</feature>
<comment type="function">
    <text evidence="1">Putative pheromone receptor.</text>
</comment>
<dbReference type="PANTHER" id="PTHR24062">
    <property type="entry name" value="VOMERONASAL TYPE-1 RECEPTOR"/>
    <property type="match status" value="1"/>
</dbReference>
<dbReference type="AlphaFoldDB" id="A0A3G2CJH1"/>
<evidence type="ECO:0000256" key="5">
    <source>
        <dbReference type="ARBA" id="ARBA00022507"/>
    </source>
</evidence>
<keyword evidence="7 13" id="KW-1133">Transmembrane helix</keyword>
<feature type="domain" description="G-protein coupled receptors family 1 profile" evidence="14">
    <location>
        <begin position="22"/>
        <end position="286"/>
    </location>
</feature>
<dbReference type="GO" id="GO:0007606">
    <property type="term" value="P:sensory perception of chemical stimulus"/>
    <property type="evidence" value="ECO:0007669"/>
    <property type="project" value="UniProtKB-ARBA"/>
</dbReference>
<evidence type="ECO:0000256" key="3">
    <source>
        <dbReference type="ARBA" id="ARBA00010663"/>
    </source>
</evidence>
<evidence type="ECO:0000256" key="9">
    <source>
        <dbReference type="ARBA" id="ARBA00023136"/>
    </source>
</evidence>
<evidence type="ECO:0000256" key="4">
    <source>
        <dbReference type="ARBA" id="ARBA00022475"/>
    </source>
</evidence>
<evidence type="ECO:0000256" key="8">
    <source>
        <dbReference type="ARBA" id="ARBA00023040"/>
    </source>
</evidence>
<feature type="transmembrane region" description="Helical" evidence="13">
    <location>
        <begin position="235"/>
        <end position="257"/>
    </location>
</feature>
<dbReference type="GO" id="GO:0005886">
    <property type="term" value="C:plasma membrane"/>
    <property type="evidence" value="ECO:0007669"/>
    <property type="project" value="UniProtKB-SubCell"/>
</dbReference>
<dbReference type="InterPro" id="IPR017452">
    <property type="entry name" value="GPCR_Rhodpsn_7TM"/>
</dbReference>
<protein>
    <recommendedName>
        <fullName evidence="13">Vomeronasal type-1 receptor</fullName>
    </recommendedName>
</protein>
<evidence type="ECO:0000313" key="15">
    <source>
        <dbReference type="EMBL" id="AYM55374.2"/>
    </source>
</evidence>
<dbReference type="Gene3D" id="1.20.1070.10">
    <property type="entry name" value="Rhodopsin 7-helix transmembrane proteins"/>
    <property type="match status" value="1"/>
</dbReference>
<feature type="transmembrane region" description="Helical" evidence="13">
    <location>
        <begin position="6"/>
        <end position="32"/>
    </location>
</feature>
<organism evidence="15">
    <name type="scientific">Desmodus rotundus</name>
    <name type="common">Vampire bat</name>
    <dbReference type="NCBI Taxonomy" id="9430"/>
    <lineage>
        <taxon>Eukaryota</taxon>
        <taxon>Metazoa</taxon>
        <taxon>Chordata</taxon>
        <taxon>Craniata</taxon>
        <taxon>Vertebrata</taxon>
        <taxon>Euteleostomi</taxon>
        <taxon>Mammalia</taxon>
        <taxon>Eutheria</taxon>
        <taxon>Laurasiatheria</taxon>
        <taxon>Chiroptera</taxon>
        <taxon>Yangochiroptera</taxon>
        <taxon>Phyllostomidae</taxon>
        <taxon>Desmodontinae</taxon>
        <taxon>Desmodus</taxon>
    </lineage>
</organism>
<dbReference type="EMBL" id="MG812199">
    <property type="protein sequence ID" value="AYM55374.2"/>
    <property type="molecule type" value="mRNA"/>
</dbReference>
<dbReference type="PRINTS" id="PR01534">
    <property type="entry name" value="VOMERONASL1R"/>
</dbReference>
<accession>A0A3G2CJH1</accession>
<keyword evidence="6 13" id="KW-0812">Transmembrane</keyword>
<comment type="similarity">
    <text evidence="3 13">Belongs to the G-protein coupled receptor 1 family.</text>
</comment>
<keyword evidence="12 13" id="KW-0807">Transducer</keyword>
<keyword evidence="11" id="KW-0325">Glycoprotein</keyword>
<evidence type="ECO:0000256" key="7">
    <source>
        <dbReference type="ARBA" id="ARBA00022989"/>
    </source>
</evidence>
<gene>
    <name evidence="15" type="primary">V1R</name>
</gene>
<dbReference type="GO" id="GO:0019236">
    <property type="term" value="P:response to pheromone"/>
    <property type="evidence" value="ECO:0007669"/>
    <property type="project" value="UniProtKB-KW"/>
</dbReference>
<name>A0A3G2CJH1_DESRO</name>
<feature type="transmembrane region" description="Helical" evidence="13">
    <location>
        <begin position="190"/>
        <end position="208"/>
    </location>
</feature>
<proteinExistence type="evidence at transcript level"/>
<dbReference type="InterPro" id="IPR004072">
    <property type="entry name" value="Vmron_rcpt_1"/>
</dbReference>
<evidence type="ECO:0000256" key="6">
    <source>
        <dbReference type="ARBA" id="ARBA00022692"/>
    </source>
</evidence>
<dbReference type="SUPFAM" id="SSF81321">
    <property type="entry name" value="Family A G protein-coupled receptor-like"/>
    <property type="match status" value="1"/>
</dbReference>
<keyword evidence="8 13" id="KW-0297">G-protein coupled receptor</keyword>
<keyword evidence="5 13" id="KW-0589">Pheromone response</keyword>
<dbReference type="GO" id="GO:0016503">
    <property type="term" value="F:pheromone receptor activity"/>
    <property type="evidence" value="ECO:0007669"/>
    <property type="project" value="InterPro"/>
</dbReference>
<keyword evidence="4 13" id="KW-1003">Cell membrane</keyword>
<evidence type="ECO:0000256" key="1">
    <source>
        <dbReference type="ARBA" id="ARBA00003878"/>
    </source>
</evidence>
<evidence type="ECO:0000259" key="14">
    <source>
        <dbReference type="PROSITE" id="PS50262"/>
    </source>
</evidence>
<keyword evidence="9 13" id="KW-0472">Membrane</keyword>
<dbReference type="Pfam" id="PF03402">
    <property type="entry name" value="V1R"/>
    <property type="match status" value="1"/>
</dbReference>
<evidence type="ECO:0000256" key="2">
    <source>
        <dbReference type="ARBA" id="ARBA00004651"/>
    </source>
</evidence>
<reference evidence="15" key="1">
    <citation type="journal article" date="2019" name="Genome Biol. Evol.">
        <title>Expressed Vomeronasal Type-1 Receptors (V1rs) in Bats Uncover Conserved Sequences Underlying Social Chemical Signaling.</title>
        <authorList>
            <person name="Yohe L.R."/>
            <person name="Davies K.T.J."/>
            <person name="Rossiter S.J."/>
            <person name="Davalos L.M."/>
        </authorList>
    </citation>
    <scope>NUCLEOTIDE SEQUENCE</scope>
    <source>
        <tissue evidence="15">Vomeronasal epithelium</tissue>
    </source>
</reference>
<comment type="caution">
    <text evidence="13">Lacks conserved residue(s) required for the propagation of feature annotation.</text>
</comment>
<comment type="subcellular location">
    <subcellularLocation>
        <location evidence="2 13">Cell membrane</location>
        <topology evidence="2 13">Multi-pass membrane protein</topology>
    </subcellularLocation>
</comment>
<evidence type="ECO:0000256" key="10">
    <source>
        <dbReference type="ARBA" id="ARBA00023170"/>
    </source>
</evidence>
<evidence type="ECO:0000256" key="11">
    <source>
        <dbReference type="ARBA" id="ARBA00023180"/>
    </source>
</evidence>
<dbReference type="PROSITE" id="PS50262">
    <property type="entry name" value="G_PROTEIN_RECEP_F1_2"/>
    <property type="match status" value="1"/>
</dbReference>